<evidence type="ECO:0000313" key="15">
    <source>
        <dbReference type="EMBL" id="OOP69436.1"/>
    </source>
</evidence>
<dbReference type="GO" id="GO:0000155">
    <property type="term" value="F:phosphorelay sensor kinase activity"/>
    <property type="evidence" value="ECO:0007669"/>
    <property type="project" value="TreeGrafter"/>
</dbReference>
<dbReference type="InterPro" id="IPR005467">
    <property type="entry name" value="His_kinase_dom"/>
</dbReference>
<keyword evidence="11" id="KW-0902">Two-component regulatory system</keyword>
<dbReference type="SUPFAM" id="SSF55874">
    <property type="entry name" value="ATPase domain of HSP90 chaperone/DNA topoisomerase II/histidine kinase"/>
    <property type="match status" value="1"/>
</dbReference>
<evidence type="ECO:0000256" key="8">
    <source>
        <dbReference type="ARBA" id="ARBA00022777"/>
    </source>
</evidence>
<comment type="caution">
    <text evidence="15">The sequence shown here is derived from an EMBL/GenBank/DDBJ whole genome shotgun (WGS) entry which is preliminary data.</text>
</comment>
<keyword evidence="6 13" id="KW-0812">Transmembrane</keyword>
<dbReference type="InterPro" id="IPR036890">
    <property type="entry name" value="HATPase_C_sf"/>
</dbReference>
<dbReference type="Gene3D" id="3.30.565.10">
    <property type="entry name" value="Histidine kinase-like ATPase, C-terminal domain"/>
    <property type="match status" value="1"/>
</dbReference>
<dbReference type="Proteomes" id="UP000189761">
    <property type="component" value="Unassembled WGS sequence"/>
</dbReference>
<keyword evidence="5" id="KW-0808">Transferase</keyword>
<dbReference type="PROSITE" id="PS50109">
    <property type="entry name" value="HIS_KIN"/>
    <property type="match status" value="1"/>
</dbReference>
<dbReference type="GO" id="GO:0016036">
    <property type="term" value="P:cellular response to phosphate starvation"/>
    <property type="evidence" value="ECO:0007669"/>
    <property type="project" value="TreeGrafter"/>
</dbReference>
<dbReference type="GO" id="GO:0005524">
    <property type="term" value="F:ATP binding"/>
    <property type="evidence" value="ECO:0007669"/>
    <property type="project" value="UniProtKB-KW"/>
</dbReference>
<evidence type="ECO:0000256" key="1">
    <source>
        <dbReference type="ARBA" id="ARBA00000085"/>
    </source>
</evidence>
<evidence type="ECO:0000313" key="16">
    <source>
        <dbReference type="Proteomes" id="UP000189761"/>
    </source>
</evidence>
<dbReference type="GO" id="GO:0005886">
    <property type="term" value="C:plasma membrane"/>
    <property type="evidence" value="ECO:0007669"/>
    <property type="project" value="UniProtKB-SubCell"/>
</dbReference>
<evidence type="ECO:0000256" key="7">
    <source>
        <dbReference type="ARBA" id="ARBA00022741"/>
    </source>
</evidence>
<dbReference type="PANTHER" id="PTHR45453">
    <property type="entry name" value="PHOSPHATE REGULON SENSOR PROTEIN PHOR"/>
    <property type="match status" value="1"/>
</dbReference>
<comment type="subcellular location">
    <subcellularLocation>
        <location evidence="2">Cell membrane</location>
        <topology evidence="2">Multi-pass membrane protein</topology>
    </subcellularLocation>
</comment>
<dbReference type="EC" id="2.7.13.3" evidence="3"/>
<keyword evidence="16" id="KW-1185">Reference proteome</keyword>
<evidence type="ECO:0000256" key="10">
    <source>
        <dbReference type="ARBA" id="ARBA00022989"/>
    </source>
</evidence>
<feature type="transmembrane region" description="Helical" evidence="13">
    <location>
        <begin position="34"/>
        <end position="54"/>
    </location>
</feature>
<evidence type="ECO:0000256" key="2">
    <source>
        <dbReference type="ARBA" id="ARBA00004651"/>
    </source>
</evidence>
<sequence length="325" mass="38584">MKIFLRSHFALLFMVIVQGGFTWLYFWFLGFQGWGHVLYVLLMQIILFCIYLAYRWMNDSQLYKWITTDEKELRYIPSFGNGYFNKVLHQKIIEEKDAADQLILEGEAEIKEKATFMNQWVHQMKTPISVIQLMIQDYDDPVFQDIRKEIYKLEMGLKTVLYSSRLSLFEKDYQIERIPINTFIKELVKENKSLFFQFKVYPNMIMNDQDLYILSDKKWIKFVIEQVLSNALKYSTEKSNKVDIRLAKQNEQVILTITDYGIGIPEQDVKRVFEPYFTGVNGRKYHESTGMGLYLVKEILNRLAHDFSIDTEINKGTSFSIIFNV</sequence>
<dbReference type="RefSeq" id="WP_078109594.1">
    <property type="nucleotide sequence ID" value="NZ_CP065424.1"/>
</dbReference>
<dbReference type="GO" id="GO:0004721">
    <property type="term" value="F:phosphoprotein phosphatase activity"/>
    <property type="evidence" value="ECO:0007669"/>
    <property type="project" value="TreeGrafter"/>
</dbReference>
<keyword evidence="4" id="KW-1003">Cell membrane</keyword>
<organism evidence="15 16">
    <name type="scientific">Heyndrickxia oleronia</name>
    <dbReference type="NCBI Taxonomy" id="38875"/>
    <lineage>
        <taxon>Bacteria</taxon>
        <taxon>Bacillati</taxon>
        <taxon>Bacillota</taxon>
        <taxon>Bacilli</taxon>
        <taxon>Bacillales</taxon>
        <taxon>Bacillaceae</taxon>
        <taxon>Heyndrickxia</taxon>
    </lineage>
</organism>
<evidence type="ECO:0000256" key="9">
    <source>
        <dbReference type="ARBA" id="ARBA00022840"/>
    </source>
</evidence>
<gene>
    <name evidence="15" type="ORF">BWZ43_04955</name>
</gene>
<evidence type="ECO:0000256" key="11">
    <source>
        <dbReference type="ARBA" id="ARBA00023012"/>
    </source>
</evidence>
<dbReference type="AlphaFoldDB" id="A0A8E2IGB9"/>
<comment type="catalytic activity">
    <reaction evidence="1">
        <text>ATP + protein L-histidine = ADP + protein N-phospho-L-histidine.</text>
        <dbReference type="EC" id="2.7.13.3"/>
    </reaction>
</comment>
<keyword evidence="12 13" id="KW-0472">Membrane</keyword>
<evidence type="ECO:0000256" key="4">
    <source>
        <dbReference type="ARBA" id="ARBA00022475"/>
    </source>
</evidence>
<dbReference type="PRINTS" id="PR00344">
    <property type="entry name" value="BCTRLSENSOR"/>
</dbReference>
<evidence type="ECO:0000256" key="3">
    <source>
        <dbReference type="ARBA" id="ARBA00012438"/>
    </source>
</evidence>
<dbReference type="InterPro" id="IPR004358">
    <property type="entry name" value="Sig_transdc_His_kin-like_C"/>
</dbReference>
<keyword evidence="8 15" id="KW-0418">Kinase</keyword>
<proteinExistence type="predicted"/>
<protein>
    <recommendedName>
        <fullName evidence="3">histidine kinase</fullName>
        <ecNumber evidence="3">2.7.13.3</ecNumber>
    </recommendedName>
</protein>
<keyword evidence="7" id="KW-0547">Nucleotide-binding</keyword>
<keyword evidence="10 13" id="KW-1133">Transmembrane helix</keyword>
<reference evidence="15 16" key="1">
    <citation type="submission" date="2017-01" db="EMBL/GenBank/DDBJ databases">
        <title>Draft genome sequence of Bacillus oleronius.</title>
        <authorList>
            <person name="Allam M."/>
        </authorList>
    </citation>
    <scope>NUCLEOTIDE SEQUENCE [LARGE SCALE GENOMIC DNA]</scope>
    <source>
        <strain evidence="15 16">DSM 9356</strain>
    </source>
</reference>
<feature type="domain" description="Histidine kinase" evidence="14">
    <location>
        <begin position="119"/>
        <end position="325"/>
    </location>
</feature>
<evidence type="ECO:0000256" key="5">
    <source>
        <dbReference type="ARBA" id="ARBA00022679"/>
    </source>
</evidence>
<feature type="transmembrane region" description="Helical" evidence="13">
    <location>
        <begin position="9"/>
        <end position="28"/>
    </location>
</feature>
<dbReference type="SMART" id="SM00387">
    <property type="entry name" value="HATPase_c"/>
    <property type="match status" value="1"/>
</dbReference>
<accession>A0A8E2IGB9</accession>
<keyword evidence="9" id="KW-0067">ATP-binding</keyword>
<dbReference type="InterPro" id="IPR003594">
    <property type="entry name" value="HATPase_dom"/>
</dbReference>
<evidence type="ECO:0000256" key="6">
    <source>
        <dbReference type="ARBA" id="ARBA00022692"/>
    </source>
</evidence>
<dbReference type="InterPro" id="IPR050351">
    <property type="entry name" value="BphY/WalK/GraS-like"/>
</dbReference>
<evidence type="ECO:0000259" key="14">
    <source>
        <dbReference type="PROSITE" id="PS50109"/>
    </source>
</evidence>
<dbReference type="EMBL" id="MTLA01000053">
    <property type="protein sequence ID" value="OOP69436.1"/>
    <property type="molecule type" value="Genomic_DNA"/>
</dbReference>
<name>A0A8E2IGB9_9BACI</name>
<evidence type="ECO:0000256" key="12">
    <source>
        <dbReference type="ARBA" id="ARBA00023136"/>
    </source>
</evidence>
<evidence type="ECO:0000256" key="13">
    <source>
        <dbReference type="SAM" id="Phobius"/>
    </source>
</evidence>
<dbReference type="PANTHER" id="PTHR45453:SF2">
    <property type="entry name" value="HISTIDINE KINASE"/>
    <property type="match status" value="1"/>
</dbReference>
<dbReference type="Pfam" id="PF02518">
    <property type="entry name" value="HATPase_c"/>
    <property type="match status" value="1"/>
</dbReference>